<proteinExistence type="predicted"/>
<reference evidence="2" key="1">
    <citation type="journal article" date="2019" name="Int. J. Syst. Evol. Microbiol.">
        <title>The Global Catalogue of Microorganisms (GCM) 10K type strain sequencing project: providing services to taxonomists for standard genome sequencing and annotation.</title>
        <authorList>
            <consortium name="The Broad Institute Genomics Platform"/>
            <consortium name="The Broad Institute Genome Sequencing Center for Infectious Disease"/>
            <person name="Wu L."/>
            <person name="Ma J."/>
        </authorList>
    </citation>
    <scope>NUCLEOTIDE SEQUENCE [LARGE SCALE GENOMIC DNA]</scope>
    <source>
        <strain evidence="2">JCM 12607</strain>
    </source>
</reference>
<comment type="caution">
    <text evidence="1">The sequence shown here is derived from an EMBL/GenBank/DDBJ whole genome shotgun (WGS) entry which is preliminary data.</text>
</comment>
<protein>
    <submittedName>
        <fullName evidence="1">Uncharacterized protein</fullName>
    </submittedName>
</protein>
<keyword evidence="2" id="KW-1185">Reference proteome</keyword>
<accession>A0ABW2X8H3</accession>
<name>A0ABW2X8H3_9ACTN</name>
<sequence>MGNTFHGGGRALSLSNGGTAVFVDVLMLAVSDLADSVWEYRFATLLTLQDQGVMGRGAVGFDLEDIDWGRCVGEWAAAKGFVLRVLDLALRRHRWDELGYEPPFAEGYLREYREMVEAFDPAGAGRHDSGDSSFPGPEEAAMASCVRHRLLCAPEYWEACVFCNSSH</sequence>
<dbReference type="EMBL" id="JBHTGL010000008">
    <property type="protein sequence ID" value="MFD0628174.1"/>
    <property type="molecule type" value="Genomic_DNA"/>
</dbReference>
<dbReference type="Proteomes" id="UP001596915">
    <property type="component" value="Unassembled WGS sequence"/>
</dbReference>
<organism evidence="1 2">
    <name type="scientific">Streptomyces sanglieri</name>
    <dbReference type="NCBI Taxonomy" id="193460"/>
    <lineage>
        <taxon>Bacteria</taxon>
        <taxon>Bacillati</taxon>
        <taxon>Actinomycetota</taxon>
        <taxon>Actinomycetes</taxon>
        <taxon>Kitasatosporales</taxon>
        <taxon>Streptomycetaceae</taxon>
        <taxon>Streptomyces</taxon>
    </lineage>
</organism>
<gene>
    <name evidence="1" type="ORF">ACFQ2K_41620</name>
</gene>
<evidence type="ECO:0000313" key="1">
    <source>
        <dbReference type="EMBL" id="MFD0628174.1"/>
    </source>
</evidence>
<evidence type="ECO:0000313" key="2">
    <source>
        <dbReference type="Proteomes" id="UP001596915"/>
    </source>
</evidence>